<proteinExistence type="predicted"/>
<dbReference type="EMBL" id="AP019377">
    <property type="protein sequence ID" value="BBH92140.1"/>
    <property type="molecule type" value="Genomic_DNA"/>
</dbReference>
<organism evidence="3">
    <name type="scientific">Thermogemmatispora argillosa</name>
    <dbReference type="NCBI Taxonomy" id="2045280"/>
    <lineage>
        <taxon>Bacteria</taxon>
        <taxon>Bacillati</taxon>
        <taxon>Chloroflexota</taxon>
        <taxon>Ktedonobacteria</taxon>
        <taxon>Thermogemmatisporales</taxon>
        <taxon>Thermogemmatisporaceae</taxon>
        <taxon>Thermogemmatispora</taxon>
    </lineage>
</organism>
<gene>
    <name evidence="3" type="ORF">KTA_03390</name>
</gene>
<dbReference type="InterPro" id="IPR050772">
    <property type="entry name" value="Hydratase-Decarb/MhpD_sf"/>
</dbReference>
<dbReference type="SUPFAM" id="SSF56529">
    <property type="entry name" value="FAH"/>
    <property type="match status" value="1"/>
</dbReference>
<evidence type="ECO:0000259" key="2">
    <source>
        <dbReference type="Pfam" id="PF01557"/>
    </source>
</evidence>
<accession>A0A455SWS6</accession>
<reference evidence="3" key="1">
    <citation type="submission" date="2018-12" db="EMBL/GenBank/DDBJ databases">
        <title>Novel natural products biosynthetic potential of the class Ktedonobacteria.</title>
        <authorList>
            <person name="Zheng Y."/>
            <person name="Saitou A."/>
            <person name="Wang C.M."/>
            <person name="Toyoda A."/>
            <person name="Minakuchi Y."/>
            <person name="Sekiguchi Y."/>
            <person name="Ueda K."/>
            <person name="Takano H."/>
            <person name="Sakai Y."/>
            <person name="Yokota A."/>
            <person name="Yabe S."/>
        </authorList>
    </citation>
    <scope>NUCLEOTIDE SEQUENCE</scope>
    <source>
        <strain evidence="3">A3-2</strain>
    </source>
</reference>
<dbReference type="PANTHER" id="PTHR30143:SF0">
    <property type="entry name" value="2-KETO-4-PENTENOATE HYDRATASE"/>
    <property type="match status" value="1"/>
</dbReference>
<dbReference type="GO" id="GO:0005737">
    <property type="term" value="C:cytoplasm"/>
    <property type="evidence" value="ECO:0007669"/>
    <property type="project" value="TreeGrafter"/>
</dbReference>
<name>A0A455SWS6_9CHLR</name>
<dbReference type="Gene3D" id="3.90.850.10">
    <property type="entry name" value="Fumarylacetoacetase-like, C-terminal domain"/>
    <property type="match status" value="1"/>
</dbReference>
<protein>
    <submittedName>
        <fullName evidence="3">2-keto-4-pentenoate hydratase</fullName>
    </submittedName>
</protein>
<dbReference type="AlphaFoldDB" id="A0A455SWS6"/>
<feature type="domain" description="Fumarylacetoacetase-like C-terminal" evidence="2">
    <location>
        <begin position="104"/>
        <end position="260"/>
    </location>
</feature>
<dbReference type="InterPro" id="IPR011234">
    <property type="entry name" value="Fumarylacetoacetase-like_C"/>
</dbReference>
<dbReference type="InterPro" id="IPR036663">
    <property type="entry name" value="Fumarylacetoacetase_C_sf"/>
</dbReference>
<dbReference type="PANTHER" id="PTHR30143">
    <property type="entry name" value="ACID HYDRATASE"/>
    <property type="match status" value="1"/>
</dbReference>
<keyword evidence="1" id="KW-0456">Lyase</keyword>
<sequence>MSSGNLSPSTAEELALRLDQAEQTRTPIAPLSESYPGLTVADAYTIQQHWLQKKLLRGARLVGHKVGLTSLAMQRQMGVDQPDYGFLLDSMVHSSGTLLPLQQLIQPRVEPEIAFWLQADLSGSHVTPAEVLAATRSVSAALEIVDSRISDWRIKLTDTIADNASSARVVVGRQIALRDLDLEAEQVELRRNGEVVGVGNGAAVLGHPAAAIAWLVRKLAEFNTGLRAGELVLPGAMCAAVAAQPGDQFEARFSHLGEVKVFFG</sequence>
<dbReference type="GO" id="GO:0008684">
    <property type="term" value="F:2-oxopent-4-enoate hydratase activity"/>
    <property type="evidence" value="ECO:0007669"/>
    <property type="project" value="TreeGrafter"/>
</dbReference>
<evidence type="ECO:0000313" key="3">
    <source>
        <dbReference type="EMBL" id="BBH92140.1"/>
    </source>
</evidence>
<dbReference type="Pfam" id="PF01557">
    <property type="entry name" value="FAA_hydrolase"/>
    <property type="match status" value="1"/>
</dbReference>
<evidence type="ECO:0000256" key="1">
    <source>
        <dbReference type="ARBA" id="ARBA00023239"/>
    </source>
</evidence>